<dbReference type="Proteomes" id="UP000481030">
    <property type="component" value="Unassembled WGS sequence"/>
</dbReference>
<keyword evidence="2" id="KW-1185">Reference proteome</keyword>
<sequence>MEGSPVERPRGTIKDITFSSKELGEDMQLLIYLPPSFSPLYKYSLLIAQDGRDYFQLGRIGRSADELLEKQEIENIIIVGIPYKNVEDRRKKYYPNGDQYQAYIRFLAHELVPFLDAEFPTYQMGMGRALIGDSLGATVSLMAAMKYPHTFGKVILQSPMVNEEVLKTVENATGPHLLEIYHVIGKEETVVETTTKEEMDFLTPNRKLSKLFSDNKFPYFYDEFEGNHTWKYWQPDVKRALKMMFS</sequence>
<reference evidence="1 2" key="1">
    <citation type="journal article" date="2016" name="Antonie Van Leeuwenhoek">
        <title>Bacillus depressus sp. nov., isolated from soil of a sunflower field.</title>
        <authorList>
            <person name="Wei X."/>
            <person name="Xin D."/>
            <person name="Xin Y."/>
            <person name="Zhang H."/>
            <person name="Wang T."/>
            <person name="Zhang J."/>
        </authorList>
    </citation>
    <scope>NUCLEOTIDE SEQUENCE [LARGE SCALE GENOMIC DNA]</scope>
    <source>
        <strain evidence="1 2">BZ1</strain>
    </source>
</reference>
<gene>
    <name evidence="1" type="ORF">F7731_06400</name>
</gene>
<dbReference type="Pfam" id="PF00756">
    <property type="entry name" value="Esterase"/>
    <property type="match status" value="1"/>
</dbReference>
<dbReference type="AlphaFoldDB" id="A0A6L3V8Y1"/>
<evidence type="ECO:0000313" key="2">
    <source>
        <dbReference type="Proteomes" id="UP000481030"/>
    </source>
</evidence>
<evidence type="ECO:0000313" key="1">
    <source>
        <dbReference type="EMBL" id="KAB2337245.1"/>
    </source>
</evidence>
<dbReference type="OrthoDB" id="9803578at2"/>
<proteinExistence type="predicted"/>
<dbReference type="PANTHER" id="PTHR48098">
    <property type="entry name" value="ENTEROCHELIN ESTERASE-RELATED"/>
    <property type="match status" value="1"/>
</dbReference>
<organism evidence="1 2">
    <name type="scientific">Cytobacillus depressus</name>
    <dbReference type="NCBI Taxonomy" id="1602942"/>
    <lineage>
        <taxon>Bacteria</taxon>
        <taxon>Bacillati</taxon>
        <taxon>Bacillota</taxon>
        <taxon>Bacilli</taxon>
        <taxon>Bacillales</taxon>
        <taxon>Bacillaceae</taxon>
        <taxon>Cytobacillus</taxon>
    </lineage>
</organism>
<dbReference type="InterPro" id="IPR050583">
    <property type="entry name" value="Mycobacterial_A85_antigen"/>
</dbReference>
<name>A0A6L3V8Y1_9BACI</name>
<comment type="caution">
    <text evidence="1">The sequence shown here is derived from an EMBL/GenBank/DDBJ whole genome shotgun (WGS) entry which is preliminary data.</text>
</comment>
<protein>
    <submittedName>
        <fullName evidence="1">Esterase family protein</fullName>
    </submittedName>
</protein>
<dbReference type="InterPro" id="IPR029058">
    <property type="entry name" value="AB_hydrolase_fold"/>
</dbReference>
<dbReference type="SUPFAM" id="SSF53474">
    <property type="entry name" value="alpha/beta-Hydrolases"/>
    <property type="match status" value="1"/>
</dbReference>
<dbReference type="PANTHER" id="PTHR48098:SF3">
    <property type="entry name" value="IRON(III) ENTEROBACTIN ESTERASE"/>
    <property type="match status" value="1"/>
</dbReference>
<dbReference type="Gene3D" id="3.40.50.1820">
    <property type="entry name" value="alpha/beta hydrolase"/>
    <property type="match status" value="1"/>
</dbReference>
<dbReference type="EMBL" id="WBOS01000002">
    <property type="protein sequence ID" value="KAB2337245.1"/>
    <property type="molecule type" value="Genomic_DNA"/>
</dbReference>
<dbReference type="InterPro" id="IPR000801">
    <property type="entry name" value="Esterase-like"/>
</dbReference>
<accession>A0A6L3V8Y1</accession>